<name>A0ABR1CZZ0_NECAM</name>
<evidence type="ECO:0000313" key="2">
    <source>
        <dbReference type="Proteomes" id="UP001303046"/>
    </source>
</evidence>
<gene>
    <name evidence="1" type="primary">Necator_chrIII.g11655</name>
    <name evidence="1" type="ORF">RB195_010890</name>
</gene>
<sequence>MDGHFHGSDRSSRQKRKRVGFADALSQLKSPCNKTARPGYFNVFLVGFSDKEKADIRRSCTDEIDVKDFVSTAVTHVVVKLPTKKNRHFPYAALYYAVVSGAWILRPSWLSHSKEGILPEGDHEFKHNQVDIQTPLLSKFTQIVSLYERYQKSRDCRGCNIFSHRVFKRVLILTGRTSEGKQKRAALQSLISAGGGSTAVDESWRVIKERPSKAATLISCIIIENGEDLGAHGININFVKQLLMKGVPVLYEEVLSQLLHNEVFPNLEIMMTHAVYYWSNEHPVKLTLSKQELDSVRKICLESENSETEHEVVGNSSNSKFSGSPTVLNSHLTSVKNVNVDASETVEWNWYKGCDDLLDDLEREIKENQLRQKPASLSQTSVADEDKMPLVCLNHEEMVIGTTAENSENALNDCGLFEVFDFSDLQSFIAAPSFEGCSWSDVMLTRSHMIPKALARSGMECGSFPDNLRQFFEALIVEMQNNTPSSFIHDFICHEIVISLQNSLHPSLLPSPDTLSRLFHDIAKPEFGQKFDAASAVYRLLMFFLYQFPACNEEGRFYWLQVLTDGPLDGACAPSSDRRGSFLEFNNLMSRVAGFRKMVLETFTHDGSSRDLMEFIVSVLEVDLFNMEVKSLCSILPHAIIFCQDSFKMR</sequence>
<proteinExistence type="predicted"/>
<evidence type="ECO:0008006" key="3">
    <source>
        <dbReference type="Google" id="ProtNLM"/>
    </source>
</evidence>
<evidence type="ECO:0000313" key="1">
    <source>
        <dbReference type="EMBL" id="KAK6743863.1"/>
    </source>
</evidence>
<dbReference type="InterPro" id="IPR036420">
    <property type="entry name" value="BRCT_dom_sf"/>
</dbReference>
<organism evidence="1 2">
    <name type="scientific">Necator americanus</name>
    <name type="common">Human hookworm</name>
    <dbReference type="NCBI Taxonomy" id="51031"/>
    <lineage>
        <taxon>Eukaryota</taxon>
        <taxon>Metazoa</taxon>
        <taxon>Ecdysozoa</taxon>
        <taxon>Nematoda</taxon>
        <taxon>Chromadorea</taxon>
        <taxon>Rhabditida</taxon>
        <taxon>Rhabditina</taxon>
        <taxon>Rhabditomorpha</taxon>
        <taxon>Strongyloidea</taxon>
        <taxon>Ancylostomatidae</taxon>
        <taxon>Bunostominae</taxon>
        <taxon>Necator</taxon>
    </lineage>
</organism>
<comment type="caution">
    <text evidence="1">The sequence shown here is derived from an EMBL/GenBank/DDBJ whole genome shotgun (WGS) entry which is preliminary data.</text>
</comment>
<reference evidence="1 2" key="1">
    <citation type="submission" date="2023-08" db="EMBL/GenBank/DDBJ databases">
        <title>A Necator americanus chromosomal reference genome.</title>
        <authorList>
            <person name="Ilik V."/>
            <person name="Petrzelkova K.J."/>
            <person name="Pardy F."/>
            <person name="Fuh T."/>
            <person name="Niatou-Singa F.S."/>
            <person name="Gouil Q."/>
            <person name="Baker L."/>
            <person name="Ritchie M.E."/>
            <person name="Jex A.R."/>
            <person name="Gazzola D."/>
            <person name="Li H."/>
            <person name="Toshio Fujiwara R."/>
            <person name="Zhan B."/>
            <person name="Aroian R.V."/>
            <person name="Pafco B."/>
            <person name="Schwarz E.M."/>
        </authorList>
    </citation>
    <scope>NUCLEOTIDE SEQUENCE [LARGE SCALE GENOMIC DNA]</scope>
    <source>
        <strain evidence="1 2">Aroian</strain>
        <tissue evidence="1">Whole animal</tissue>
    </source>
</reference>
<dbReference type="CDD" id="cd00027">
    <property type="entry name" value="BRCT"/>
    <property type="match status" value="1"/>
</dbReference>
<dbReference type="Gene3D" id="3.40.50.10190">
    <property type="entry name" value="BRCT domain"/>
    <property type="match status" value="1"/>
</dbReference>
<dbReference type="EMBL" id="JAVFWL010000003">
    <property type="protein sequence ID" value="KAK6743863.1"/>
    <property type="molecule type" value="Genomic_DNA"/>
</dbReference>
<dbReference type="Proteomes" id="UP001303046">
    <property type="component" value="Unassembled WGS sequence"/>
</dbReference>
<accession>A0ABR1CZZ0</accession>
<keyword evidence="2" id="KW-1185">Reference proteome</keyword>
<protein>
    <recommendedName>
        <fullName evidence="3">BRCT domain-containing protein</fullName>
    </recommendedName>
</protein>